<accession>A0AB73B8L9</accession>
<dbReference type="RefSeq" id="WP_075729834.1">
    <property type="nucleotide sequence ID" value="NZ_BJNB01000026.1"/>
</dbReference>
<organism evidence="2 3">
    <name type="scientific">Corynebacterium flavescens</name>
    <dbReference type="NCBI Taxonomy" id="28028"/>
    <lineage>
        <taxon>Bacteria</taxon>
        <taxon>Bacillati</taxon>
        <taxon>Actinomycetota</taxon>
        <taxon>Actinomycetes</taxon>
        <taxon>Mycobacteriales</taxon>
        <taxon>Corynebacteriaceae</taxon>
        <taxon>Corynebacterium</taxon>
    </lineage>
</organism>
<dbReference type="AlphaFoldDB" id="A0AB73B8L9"/>
<sequence length="243" mass="25504">MSEKNTETNAESTPDTQTQTATVAKKVLYIGGHGKIALLATPMLVAAGHEVSSFIRSKEQVAEIEALGAHAVLGDITTTSVSQWAELFSGFDAVVWGAGNGGRGGSELTWAVDRDGALATIDALEHLQAAGGPVPEYIMISYLGATRNEADPQDGSWYAYVEAKKAVDKRLGTTDLDYLILGPAALGDEASHGIKVIPDDATGLQEKTSRELVAQVITEALGRRKLPASPLAFVDGDNPVSSI</sequence>
<evidence type="ECO:0000259" key="1">
    <source>
        <dbReference type="Pfam" id="PF13460"/>
    </source>
</evidence>
<dbReference type="EMBL" id="BJNB01000026">
    <property type="protein sequence ID" value="GEB98184.1"/>
    <property type="molecule type" value="Genomic_DNA"/>
</dbReference>
<proteinExistence type="predicted"/>
<reference evidence="2 3" key="1">
    <citation type="submission" date="2019-06" db="EMBL/GenBank/DDBJ databases">
        <title>Whole genome shotgun sequence of Corynebacterium flavescens NBRC 14136.</title>
        <authorList>
            <person name="Hosoyama A."/>
            <person name="Uohara A."/>
            <person name="Ohji S."/>
            <person name="Ichikawa N."/>
        </authorList>
    </citation>
    <scope>NUCLEOTIDE SEQUENCE [LARGE SCALE GENOMIC DNA]</scope>
    <source>
        <strain evidence="2 3">NBRC 14136</strain>
    </source>
</reference>
<comment type="caution">
    <text evidence="2">The sequence shown here is derived from an EMBL/GenBank/DDBJ whole genome shotgun (WGS) entry which is preliminary data.</text>
</comment>
<dbReference type="GeneID" id="82880367"/>
<evidence type="ECO:0000313" key="3">
    <source>
        <dbReference type="Proteomes" id="UP000315353"/>
    </source>
</evidence>
<dbReference type="InterPro" id="IPR016040">
    <property type="entry name" value="NAD(P)-bd_dom"/>
</dbReference>
<dbReference type="Proteomes" id="UP000315353">
    <property type="component" value="Unassembled WGS sequence"/>
</dbReference>
<name>A0AB73B8L9_CORFL</name>
<dbReference type="PANTHER" id="PTHR15020">
    <property type="entry name" value="FLAVIN REDUCTASE-RELATED"/>
    <property type="match status" value="1"/>
</dbReference>
<evidence type="ECO:0000313" key="2">
    <source>
        <dbReference type="EMBL" id="GEB98184.1"/>
    </source>
</evidence>
<dbReference type="SUPFAM" id="SSF51735">
    <property type="entry name" value="NAD(P)-binding Rossmann-fold domains"/>
    <property type="match status" value="1"/>
</dbReference>
<gene>
    <name evidence="2" type="ORF">CFL01nite_16790</name>
</gene>
<dbReference type="PANTHER" id="PTHR15020:SF50">
    <property type="entry name" value="UPF0659 PROTEIN YMR090W"/>
    <property type="match status" value="1"/>
</dbReference>
<dbReference type="Pfam" id="PF13460">
    <property type="entry name" value="NAD_binding_10"/>
    <property type="match status" value="1"/>
</dbReference>
<dbReference type="InterPro" id="IPR036291">
    <property type="entry name" value="NAD(P)-bd_dom_sf"/>
</dbReference>
<feature type="domain" description="NAD(P)-binding" evidence="1">
    <location>
        <begin position="31"/>
        <end position="221"/>
    </location>
</feature>
<dbReference type="Gene3D" id="3.40.50.720">
    <property type="entry name" value="NAD(P)-binding Rossmann-like Domain"/>
    <property type="match status" value="1"/>
</dbReference>
<protein>
    <submittedName>
        <fullName evidence="2">Nucleoside-diphosphate sugar epimerase</fullName>
    </submittedName>
</protein>